<gene>
    <name evidence="2" type="ORF">ES288_D08G120400v1</name>
</gene>
<evidence type="ECO:0000313" key="2">
    <source>
        <dbReference type="EMBL" id="TYG57155.1"/>
    </source>
</evidence>
<accession>A0A5D2BLV7</accession>
<keyword evidence="3" id="KW-1185">Reference proteome</keyword>
<feature type="region of interest" description="Disordered" evidence="1">
    <location>
        <begin position="1"/>
        <end position="52"/>
    </location>
</feature>
<proteinExistence type="predicted"/>
<sequence>MKMASVEALPSSRKQEHLEAEKRRLEEFRKKKQPRKPRKQHLPPKPMFLMLA</sequence>
<feature type="compositionally biased region" description="Basic and acidic residues" evidence="1">
    <location>
        <begin position="13"/>
        <end position="29"/>
    </location>
</feature>
<organism evidence="2 3">
    <name type="scientific">Gossypium darwinii</name>
    <name type="common">Darwin's cotton</name>
    <name type="synonym">Gossypium barbadense var. darwinii</name>
    <dbReference type="NCBI Taxonomy" id="34276"/>
    <lineage>
        <taxon>Eukaryota</taxon>
        <taxon>Viridiplantae</taxon>
        <taxon>Streptophyta</taxon>
        <taxon>Embryophyta</taxon>
        <taxon>Tracheophyta</taxon>
        <taxon>Spermatophyta</taxon>
        <taxon>Magnoliopsida</taxon>
        <taxon>eudicotyledons</taxon>
        <taxon>Gunneridae</taxon>
        <taxon>Pentapetalae</taxon>
        <taxon>rosids</taxon>
        <taxon>malvids</taxon>
        <taxon>Malvales</taxon>
        <taxon>Malvaceae</taxon>
        <taxon>Malvoideae</taxon>
        <taxon>Gossypium</taxon>
    </lineage>
</organism>
<protein>
    <submittedName>
        <fullName evidence="2">Uncharacterized protein</fullName>
    </submittedName>
</protein>
<dbReference type="Proteomes" id="UP000323506">
    <property type="component" value="Chromosome D08"/>
</dbReference>
<dbReference type="AlphaFoldDB" id="A0A5D2BLV7"/>
<evidence type="ECO:0000256" key="1">
    <source>
        <dbReference type="SAM" id="MobiDB-lite"/>
    </source>
</evidence>
<evidence type="ECO:0000313" key="3">
    <source>
        <dbReference type="Proteomes" id="UP000323506"/>
    </source>
</evidence>
<reference evidence="2 3" key="1">
    <citation type="submission" date="2019-06" db="EMBL/GenBank/DDBJ databases">
        <title>WGS assembly of Gossypium darwinii.</title>
        <authorList>
            <person name="Chen Z.J."/>
            <person name="Sreedasyam A."/>
            <person name="Ando A."/>
            <person name="Song Q."/>
            <person name="De L."/>
            <person name="Hulse-Kemp A."/>
            <person name="Ding M."/>
            <person name="Ye W."/>
            <person name="Kirkbride R."/>
            <person name="Jenkins J."/>
            <person name="Plott C."/>
            <person name="Lovell J."/>
            <person name="Lin Y.-M."/>
            <person name="Vaughn R."/>
            <person name="Liu B."/>
            <person name="Li W."/>
            <person name="Simpson S."/>
            <person name="Scheffler B."/>
            <person name="Saski C."/>
            <person name="Grover C."/>
            <person name="Hu G."/>
            <person name="Conover J."/>
            <person name="Carlson J."/>
            <person name="Shu S."/>
            <person name="Boston L."/>
            <person name="Williams M."/>
            <person name="Peterson D."/>
            <person name="Mcgee K."/>
            <person name="Jones D."/>
            <person name="Wendel J."/>
            <person name="Stelly D."/>
            <person name="Grimwood J."/>
            <person name="Schmutz J."/>
        </authorList>
    </citation>
    <scope>NUCLEOTIDE SEQUENCE [LARGE SCALE GENOMIC DNA]</scope>
    <source>
        <strain evidence="2">1808015.09</strain>
    </source>
</reference>
<dbReference type="EMBL" id="CM017708">
    <property type="protein sequence ID" value="TYG57155.1"/>
    <property type="molecule type" value="Genomic_DNA"/>
</dbReference>
<name>A0A5D2BLV7_GOSDA</name>
<feature type="compositionally biased region" description="Basic residues" evidence="1">
    <location>
        <begin position="30"/>
        <end position="42"/>
    </location>
</feature>